<feature type="domain" description="HTH cro/C1-type" evidence="1">
    <location>
        <begin position="6"/>
        <end position="61"/>
    </location>
</feature>
<organism evidence="2 3">
    <name type="scientific">Brenneria tiliae</name>
    <dbReference type="NCBI Taxonomy" id="2914984"/>
    <lineage>
        <taxon>Bacteria</taxon>
        <taxon>Pseudomonadati</taxon>
        <taxon>Pseudomonadota</taxon>
        <taxon>Gammaproteobacteria</taxon>
        <taxon>Enterobacterales</taxon>
        <taxon>Pectobacteriaceae</taxon>
        <taxon>Brenneria</taxon>
    </lineage>
</organism>
<sequence length="84" mass="9254">MIRCHLARMMGEHKMRIADVARETGLSRATITLLYKETAQKVDLDALEKLCDLFNCSIGDMLERTIGPKPDGMSGSVPNSGGMR</sequence>
<evidence type="ECO:0000259" key="1">
    <source>
        <dbReference type="PROSITE" id="PS50943"/>
    </source>
</evidence>
<dbReference type="CDD" id="cd00093">
    <property type="entry name" value="HTH_XRE"/>
    <property type="match status" value="1"/>
</dbReference>
<evidence type="ECO:0000313" key="3">
    <source>
        <dbReference type="Proteomes" id="UP001203069"/>
    </source>
</evidence>
<gene>
    <name evidence="2" type="ORF">MFP26_09085</name>
</gene>
<dbReference type="SUPFAM" id="SSF47413">
    <property type="entry name" value="lambda repressor-like DNA-binding domains"/>
    <property type="match status" value="1"/>
</dbReference>
<dbReference type="Proteomes" id="UP001203069">
    <property type="component" value="Unassembled WGS sequence"/>
</dbReference>
<dbReference type="SMART" id="SM00530">
    <property type="entry name" value="HTH_XRE"/>
    <property type="match status" value="1"/>
</dbReference>
<reference evidence="2 3" key="1">
    <citation type="submission" date="2022-02" db="EMBL/GenBank/DDBJ databases">
        <title>Description of Brenneria tiliae sp. nov. isolated from symptomatic Tilia x moltkei and Tilia x europaea trees in the UK.</title>
        <authorList>
            <person name="Kile H."/>
        </authorList>
    </citation>
    <scope>NUCLEOTIDE SEQUENCE [LARGE SCALE GENOMIC DNA]</scope>
    <source>
        <strain evidence="2 3">MC1SB4.1</strain>
    </source>
</reference>
<comment type="caution">
    <text evidence="2">The sequence shown here is derived from an EMBL/GenBank/DDBJ whole genome shotgun (WGS) entry which is preliminary data.</text>
</comment>
<dbReference type="Pfam" id="PF13443">
    <property type="entry name" value="HTH_26"/>
    <property type="match status" value="1"/>
</dbReference>
<dbReference type="Gene3D" id="1.10.260.40">
    <property type="entry name" value="lambda repressor-like DNA-binding domains"/>
    <property type="match status" value="1"/>
</dbReference>
<proteinExistence type="predicted"/>
<name>A0ABT0MSN2_9GAMM</name>
<dbReference type="EMBL" id="JAKPBZ010000109">
    <property type="protein sequence ID" value="MCL2892845.1"/>
    <property type="molecule type" value="Genomic_DNA"/>
</dbReference>
<dbReference type="PROSITE" id="PS50943">
    <property type="entry name" value="HTH_CROC1"/>
    <property type="match status" value="1"/>
</dbReference>
<keyword evidence="3" id="KW-1185">Reference proteome</keyword>
<accession>A0ABT0MSN2</accession>
<dbReference type="InterPro" id="IPR010982">
    <property type="entry name" value="Lambda_DNA-bd_dom_sf"/>
</dbReference>
<dbReference type="InterPro" id="IPR001387">
    <property type="entry name" value="Cro/C1-type_HTH"/>
</dbReference>
<protein>
    <submittedName>
        <fullName evidence="2">Helix-turn-helix transcriptional regulator</fullName>
    </submittedName>
</protein>
<evidence type="ECO:0000313" key="2">
    <source>
        <dbReference type="EMBL" id="MCL2892845.1"/>
    </source>
</evidence>